<dbReference type="PANTHER" id="PTHR12748">
    <property type="entry name" value="ORIGIN RECOGNITION COMPLEX SUBUNIT 3"/>
    <property type="match status" value="1"/>
</dbReference>
<dbReference type="InterPro" id="IPR045667">
    <property type="entry name" value="ORC3_N"/>
</dbReference>
<feature type="domain" description="Origin recognition complex subunit 3 N-terminal" evidence="7">
    <location>
        <begin position="6"/>
        <end position="315"/>
    </location>
</feature>
<comment type="similarity">
    <text evidence="2">Belongs to the ORC3 family.</text>
</comment>
<dbReference type="Pfam" id="PF07034">
    <property type="entry name" value="ORC3_N"/>
    <property type="match status" value="1"/>
</dbReference>
<dbReference type="EMBL" id="SWKV01000004">
    <property type="protein sequence ID" value="KAF3046509.1"/>
    <property type="molecule type" value="Genomic_DNA"/>
</dbReference>
<evidence type="ECO:0000256" key="5">
    <source>
        <dbReference type="ARBA" id="ARBA00023242"/>
    </source>
</evidence>
<evidence type="ECO:0000256" key="6">
    <source>
        <dbReference type="SAM" id="MobiDB-lite"/>
    </source>
</evidence>
<evidence type="ECO:0000256" key="2">
    <source>
        <dbReference type="ARBA" id="ARBA00010977"/>
    </source>
</evidence>
<dbReference type="AlphaFoldDB" id="A0A9P4WZL4"/>
<sequence>MEFEHQRCYVYQPNAHEERPPKRQRIGKASFQPQLKARIQTYRDLWAEQEQCIQNTLEEADSVTQGSIVDFVAAAGSSPDEPKFAIPTGLVVAGPSIASHGPYFERLGRKIRADTNSAYTVLTAGECPNLKTLLKQLVKKATSRVDEEDEDDLDQPSRPSRHGPKLLNYDLGHIQEWRKKNHVSSVVVTIQDSEAFDAGLLTDLIGLLHSWLDRIPFVLLFGIATSADSFEDRLSGQSLRYLEGERFDVTQSDDIIEKLFSATVASLDNRLFIGPQLCRRMLDRQKDYVQNVQDFCDGLRYAFMSHFYATVPSVFLDDRLKYEDTQAESLEAVRNLPSFRQHIETRLEQGTFARRTVRTLLESDQELFDKIKYDISSAQNELSSLAHAANVLFSIREALQMTPNVKASTIWIRAASGDLLESPLLRETMLSLKKTPSNKFADLLSTMEELSSQKELPYERGPKDAVVAIDVSGIQSEFNSILAQKETSAPLRTEHDVQNDSVRATVVAQKVLLEKHKAALSKQDQAYSDLVTRVYSHLTSFFELTLIDPQTLLFSEIFIYDLKSPHLEVFQPKPRFSVERAMASPHDYLGCDCCGSVDGKESALGATQPATAIVYQMYLESGALINVTDLWSAFKAIAGDEDNDEESKTMALFQRALAELKYLGLLRPTKKKTDHVAKVMWKGL</sequence>
<keyword evidence="4" id="KW-0238">DNA-binding</keyword>
<gene>
    <name evidence="9" type="ORF">E8E12_010381</name>
</gene>
<keyword evidence="5" id="KW-0539">Nucleus</keyword>
<comment type="subcellular location">
    <subcellularLocation>
        <location evidence="1">Nucleus</location>
    </subcellularLocation>
</comment>
<evidence type="ECO:0000313" key="10">
    <source>
        <dbReference type="Proteomes" id="UP000758155"/>
    </source>
</evidence>
<name>A0A9P4WZL4_9PLEO</name>
<evidence type="ECO:0000259" key="8">
    <source>
        <dbReference type="Pfam" id="PF18137"/>
    </source>
</evidence>
<dbReference type="GO" id="GO:0005656">
    <property type="term" value="C:nuclear pre-replicative complex"/>
    <property type="evidence" value="ECO:0007669"/>
    <property type="project" value="TreeGrafter"/>
</dbReference>
<dbReference type="PANTHER" id="PTHR12748:SF0">
    <property type="entry name" value="ORIGIN RECOGNITION COMPLEX SUBUNIT 3"/>
    <property type="match status" value="1"/>
</dbReference>
<dbReference type="OrthoDB" id="10265211at2759"/>
<dbReference type="Pfam" id="PF18137">
    <property type="entry name" value="WHD_ORC"/>
    <property type="match status" value="1"/>
</dbReference>
<evidence type="ECO:0000256" key="1">
    <source>
        <dbReference type="ARBA" id="ARBA00004123"/>
    </source>
</evidence>
<dbReference type="GO" id="GO:0005664">
    <property type="term" value="C:nuclear origin of replication recognition complex"/>
    <property type="evidence" value="ECO:0007669"/>
    <property type="project" value="InterPro"/>
</dbReference>
<dbReference type="GO" id="GO:0003688">
    <property type="term" value="F:DNA replication origin binding"/>
    <property type="evidence" value="ECO:0007669"/>
    <property type="project" value="TreeGrafter"/>
</dbReference>
<organism evidence="9 10">
    <name type="scientific">Didymella heteroderae</name>
    <dbReference type="NCBI Taxonomy" id="1769908"/>
    <lineage>
        <taxon>Eukaryota</taxon>
        <taxon>Fungi</taxon>
        <taxon>Dikarya</taxon>
        <taxon>Ascomycota</taxon>
        <taxon>Pezizomycotina</taxon>
        <taxon>Dothideomycetes</taxon>
        <taxon>Pleosporomycetidae</taxon>
        <taxon>Pleosporales</taxon>
        <taxon>Pleosporineae</taxon>
        <taxon>Didymellaceae</taxon>
        <taxon>Didymella</taxon>
    </lineage>
</organism>
<keyword evidence="3" id="KW-0235">DNA replication</keyword>
<reference evidence="9" key="1">
    <citation type="submission" date="2019-04" db="EMBL/GenBank/DDBJ databases">
        <title>Sequencing of skin fungus with MAO and IRED activity.</title>
        <authorList>
            <person name="Marsaioli A.J."/>
            <person name="Bonatto J.M.C."/>
            <person name="Reis Junior O."/>
        </authorList>
    </citation>
    <scope>NUCLEOTIDE SEQUENCE</scope>
    <source>
        <strain evidence="9">28M1</strain>
    </source>
</reference>
<comment type="caution">
    <text evidence="9">The sequence shown here is derived from an EMBL/GenBank/DDBJ whole genome shotgun (WGS) entry which is preliminary data.</text>
</comment>
<protein>
    <recommendedName>
        <fullName evidence="11">Origin recognition complex subunit</fullName>
    </recommendedName>
</protein>
<evidence type="ECO:0000256" key="4">
    <source>
        <dbReference type="ARBA" id="ARBA00023125"/>
    </source>
</evidence>
<dbReference type="Proteomes" id="UP000758155">
    <property type="component" value="Unassembled WGS sequence"/>
</dbReference>
<dbReference type="CDD" id="cd20704">
    <property type="entry name" value="Orc3"/>
    <property type="match status" value="1"/>
</dbReference>
<evidence type="ECO:0008006" key="11">
    <source>
        <dbReference type="Google" id="ProtNLM"/>
    </source>
</evidence>
<proteinExistence type="inferred from homology"/>
<evidence type="ECO:0000259" key="7">
    <source>
        <dbReference type="Pfam" id="PF07034"/>
    </source>
</evidence>
<evidence type="ECO:0000256" key="3">
    <source>
        <dbReference type="ARBA" id="ARBA00022705"/>
    </source>
</evidence>
<dbReference type="GO" id="GO:0031261">
    <property type="term" value="C:DNA replication preinitiation complex"/>
    <property type="evidence" value="ECO:0007669"/>
    <property type="project" value="TreeGrafter"/>
</dbReference>
<accession>A0A9P4WZL4</accession>
<evidence type="ECO:0000313" key="9">
    <source>
        <dbReference type="EMBL" id="KAF3046509.1"/>
    </source>
</evidence>
<feature type="region of interest" description="Disordered" evidence="6">
    <location>
        <begin position="144"/>
        <end position="165"/>
    </location>
</feature>
<dbReference type="GO" id="GO:0006270">
    <property type="term" value="P:DNA replication initiation"/>
    <property type="evidence" value="ECO:0007669"/>
    <property type="project" value="TreeGrafter"/>
</dbReference>
<feature type="domain" description="Origin recognition complex subunit 3 winged helix C-terminal" evidence="8">
    <location>
        <begin position="575"/>
        <end position="642"/>
    </location>
</feature>
<dbReference type="InterPro" id="IPR040855">
    <property type="entry name" value="ORC_WH_C"/>
</dbReference>
<keyword evidence="10" id="KW-1185">Reference proteome</keyword>
<dbReference type="InterPro" id="IPR020795">
    <property type="entry name" value="ORC3"/>
</dbReference>